<gene>
    <name evidence="1" type="ORF">PY649_28945</name>
</gene>
<sequence>MMIYTLHSFISSMVQLGIEHLGGDGIAIDALGQRRNTDGVMTLTVSRQKS</sequence>
<evidence type="ECO:0000313" key="2">
    <source>
        <dbReference type="Proteomes" id="UP001172645"/>
    </source>
</evidence>
<dbReference type="Proteomes" id="UP001172645">
    <property type="component" value="Unassembled WGS sequence"/>
</dbReference>
<protein>
    <submittedName>
        <fullName evidence="1">Uncharacterized protein</fullName>
    </submittedName>
</protein>
<proteinExistence type="predicted"/>
<organism evidence="1 2">
    <name type="scientific">Rhizobium mayense</name>
    <dbReference type="NCBI Taxonomy" id="1312184"/>
    <lineage>
        <taxon>Bacteria</taxon>
        <taxon>Pseudomonadati</taxon>
        <taxon>Pseudomonadota</taxon>
        <taxon>Alphaproteobacteria</taxon>
        <taxon>Hyphomicrobiales</taxon>
        <taxon>Rhizobiaceae</taxon>
        <taxon>Rhizobium/Agrobacterium group</taxon>
        <taxon>Rhizobium</taxon>
    </lineage>
</organism>
<accession>A0ABT7K2V1</accession>
<keyword evidence="2" id="KW-1185">Reference proteome</keyword>
<dbReference type="RefSeq" id="WP_162950417.1">
    <property type="nucleotide sequence ID" value="NZ_JARFYM010000035.1"/>
</dbReference>
<evidence type="ECO:0000313" key="1">
    <source>
        <dbReference type="EMBL" id="MDL2402929.1"/>
    </source>
</evidence>
<comment type="caution">
    <text evidence="1">The sequence shown here is derived from an EMBL/GenBank/DDBJ whole genome shotgun (WGS) entry which is preliminary data.</text>
</comment>
<dbReference type="EMBL" id="JARFYM010000035">
    <property type="protein sequence ID" value="MDL2402929.1"/>
    <property type="molecule type" value="Genomic_DNA"/>
</dbReference>
<reference evidence="1" key="1">
    <citation type="submission" date="2023-06" db="EMBL/GenBank/DDBJ databases">
        <title>Phylogenetic Diversity of Rhizobium strains.</title>
        <authorList>
            <person name="Moura F.T."/>
            <person name="Helene L.C.F."/>
            <person name="Hungria M."/>
        </authorList>
    </citation>
    <scope>NUCLEOTIDE SEQUENCE</scope>
    <source>
        <strain evidence="1">CCGE526</strain>
    </source>
</reference>
<name>A0ABT7K2V1_9HYPH</name>